<evidence type="ECO:0000256" key="1">
    <source>
        <dbReference type="SAM" id="Phobius"/>
    </source>
</evidence>
<dbReference type="KEGG" id="kme:H0A61_02547"/>
<dbReference type="AlphaFoldDB" id="A0A8A0RRL1"/>
<keyword evidence="3" id="KW-1185">Reference proteome</keyword>
<keyword evidence="1" id="KW-1133">Transmembrane helix</keyword>
<feature type="transmembrane region" description="Helical" evidence="1">
    <location>
        <begin position="142"/>
        <end position="161"/>
    </location>
</feature>
<organism evidence="2 3">
    <name type="scientific">Koleobacter methoxysyntrophicus</name>
    <dbReference type="NCBI Taxonomy" id="2751313"/>
    <lineage>
        <taxon>Bacteria</taxon>
        <taxon>Bacillati</taxon>
        <taxon>Bacillota</taxon>
        <taxon>Clostridia</taxon>
        <taxon>Koleobacterales</taxon>
        <taxon>Koleobacteraceae</taxon>
        <taxon>Koleobacter</taxon>
    </lineage>
</organism>
<keyword evidence="1" id="KW-0472">Membrane</keyword>
<feature type="transmembrane region" description="Helical" evidence="1">
    <location>
        <begin position="93"/>
        <end position="121"/>
    </location>
</feature>
<dbReference type="EMBL" id="CP059066">
    <property type="protein sequence ID" value="QSQ10148.1"/>
    <property type="molecule type" value="Genomic_DNA"/>
</dbReference>
<gene>
    <name evidence="2" type="ORF">H0A61_02547</name>
</gene>
<accession>A0A8A0RRL1</accession>
<keyword evidence="1" id="KW-0812">Transmembrane</keyword>
<dbReference type="Proteomes" id="UP000662904">
    <property type="component" value="Chromosome"/>
</dbReference>
<feature type="transmembrane region" description="Helical" evidence="1">
    <location>
        <begin position="38"/>
        <end position="57"/>
    </location>
</feature>
<sequence>MLLEMFDIYLFRQFSSILLVGLVIKIMDDIIDENYPEYLYKAALPYAIIIFVISTLIEHKTAISLFMSSYIVGMFSDINETLLTGLKGYQESLIIFGLGTVFLGWKEFIFSLTIIIGIQLIDDVIDVSIDRNSGQRNMAMRYGKVEIFIVSMIFFVFSLMLNPVKGAIILVVAPLVNTIFDKLKGVIINWQQDGL</sequence>
<protein>
    <submittedName>
        <fullName evidence="2">Uncharacterized protein</fullName>
    </submittedName>
</protein>
<proteinExistence type="predicted"/>
<name>A0A8A0RRL1_9FIRM</name>
<reference evidence="2" key="1">
    <citation type="submission" date="2020-07" db="EMBL/GenBank/DDBJ databases">
        <title>Koleobacter methoxysyntrophicus gen. nov., sp. nov., a novel anaerobic bacterium isolated from deep subsurface oil field and proposal of Koleobacterales ord. nov. in the phylum Firmicutes.</title>
        <authorList>
            <person name="Sakamoto S."/>
            <person name="Tamaki H."/>
        </authorList>
    </citation>
    <scope>NUCLEOTIDE SEQUENCE</scope>
    <source>
        <strain evidence="2">NRmbB1</strain>
    </source>
</reference>
<feature type="transmembrane region" description="Helical" evidence="1">
    <location>
        <begin position="6"/>
        <end position="26"/>
    </location>
</feature>
<evidence type="ECO:0000313" key="2">
    <source>
        <dbReference type="EMBL" id="QSQ10148.1"/>
    </source>
</evidence>
<evidence type="ECO:0000313" key="3">
    <source>
        <dbReference type="Proteomes" id="UP000662904"/>
    </source>
</evidence>